<dbReference type="EMBL" id="CP019472">
    <property type="protein sequence ID" value="UQC76319.1"/>
    <property type="molecule type" value="Genomic_DNA"/>
</dbReference>
<proteinExistence type="predicted"/>
<sequence>MAASCLTAFALEYQVMQFAARKTARHVLDLVLETAAQVEAIVEALALIVARDAKKIHRAAASQPTSRLLMALAALAREVSHVLVGLLMINAVALQGFVERALRIAELAANLALDAALRRRKDFACLQFQESGSELLIT</sequence>
<dbReference type="Proteomes" id="UP000830671">
    <property type="component" value="Chromosome 10"/>
</dbReference>
<reference evidence="1" key="1">
    <citation type="journal article" date="2021" name="Mol. Plant Microbe Interact.">
        <title>Complete Genome Sequence of the Plant-Pathogenic Fungus Colletotrichum lupini.</title>
        <authorList>
            <person name="Baroncelli R."/>
            <person name="Pensec F."/>
            <person name="Da Lio D."/>
            <person name="Boufleur T."/>
            <person name="Vicente I."/>
            <person name="Sarrocco S."/>
            <person name="Picot A."/>
            <person name="Baraldi E."/>
            <person name="Sukno S."/>
            <person name="Thon M."/>
            <person name="Le Floch G."/>
        </authorList>
    </citation>
    <scope>NUCLEOTIDE SEQUENCE</scope>
    <source>
        <strain evidence="1">IMI 504893</strain>
    </source>
</reference>
<dbReference type="GeneID" id="73351746"/>
<accession>A0A9Q8SFG7</accession>
<dbReference type="KEGG" id="clup:CLUP02_17832"/>
<organism evidence="1 2">
    <name type="scientific">Colletotrichum lupini</name>
    <dbReference type="NCBI Taxonomy" id="145971"/>
    <lineage>
        <taxon>Eukaryota</taxon>
        <taxon>Fungi</taxon>
        <taxon>Dikarya</taxon>
        <taxon>Ascomycota</taxon>
        <taxon>Pezizomycotina</taxon>
        <taxon>Sordariomycetes</taxon>
        <taxon>Hypocreomycetidae</taxon>
        <taxon>Glomerellales</taxon>
        <taxon>Glomerellaceae</taxon>
        <taxon>Colletotrichum</taxon>
        <taxon>Colletotrichum acutatum species complex</taxon>
    </lineage>
</organism>
<dbReference type="RefSeq" id="XP_049137960.1">
    <property type="nucleotide sequence ID" value="XM_049296736.1"/>
</dbReference>
<dbReference type="AlphaFoldDB" id="A0A9Q8SFG7"/>
<protein>
    <submittedName>
        <fullName evidence="1">Uncharacterized protein</fullName>
    </submittedName>
</protein>
<evidence type="ECO:0000313" key="1">
    <source>
        <dbReference type="EMBL" id="UQC76319.1"/>
    </source>
</evidence>
<keyword evidence="2" id="KW-1185">Reference proteome</keyword>
<evidence type="ECO:0000313" key="2">
    <source>
        <dbReference type="Proteomes" id="UP000830671"/>
    </source>
</evidence>
<name>A0A9Q8SFG7_9PEZI</name>
<gene>
    <name evidence="1" type="ORF">CLUP02_17832</name>
</gene>